<dbReference type="GO" id="GO:0004386">
    <property type="term" value="F:helicase activity"/>
    <property type="evidence" value="ECO:0007669"/>
    <property type="project" value="UniProtKB-KW"/>
</dbReference>
<reference evidence="2 3" key="1">
    <citation type="submission" date="2024-02" db="EMBL/GenBank/DDBJ databases">
        <authorList>
            <person name="Saticioglu I.B."/>
        </authorList>
    </citation>
    <scope>NUCLEOTIDE SEQUENCE [LARGE SCALE GENOMIC DNA]</scope>
    <source>
        <strain evidence="2 3">Mu-80</strain>
    </source>
</reference>
<dbReference type="EMBL" id="JBBDGM010000009">
    <property type="protein sequence ID" value="MEJ1088936.1"/>
    <property type="molecule type" value="Genomic_DNA"/>
</dbReference>
<keyword evidence="3" id="KW-1185">Reference proteome</keyword>
<comment type="caution">
    <text evidence="2">The sequence shown here is derived from an EMBL/GenBank/DDBJ whole genome shotgun (WGS) entry which is preliminary data.</text>
</comment>
<sequence length="565" mass="60559">MSTHARPLADRLAAASDAQLEELLRRRGVRPDVDWDDFFDAAEALLEPASIERGLKALTRDEARRLHDIVDGRQQGDLRAAEAGTPEDLALIDAQGRAPVPVAAQVHDMPAVPDAPQAAVPRASDAVSARAAERAFTTVGGLADLLLATRSAPLTLVATGTLSASERRRFGEDDDLDQLRVLAELAGLARPVDRRLRVTTAVDDWLAASFAPRWAHLAAAFRDALPAGIRVGDGWAPVVAWPHAHPWDPTWPARAAQLADLARRLGLLAEDGSEPEWAAALRTGSEIDTTPLEALLPTEVDRLFLQNDLTAIAPGPLQPALDNRLRAMTEHESAAQASSYRFTADSIARALVEGETEQSILQFLREVSLTGLPQALQYLVAQTAARHDLVRVGPDATGGTIVSSTDAHLLEAIEVDRNLRPMGLVREGEHLTSRVGAQTVAWALTDARYPATLVDRDGSAVAATPAHPAPGGAEEPPSYAPLLARLRSHQGPDADAAWLDRELEAAVRARAVVLVEVAMPDGSRRELTLEASGVGGGRLRGRDRTADVERTLPVHSIRSVRVLES</sequence>
<protein>
    <submittedName>
        <fullName evidence="2">Helicase-associated domain-containing protein</fullName>
    </submittedName>
</protein>
<feature type="domain" description="Helicase XPB/Ssl2 N-terminal" evidence="1">
    <location>
        <begin position="303"/>
        <end position="426"/>
    </location>
</feature>
<dbReference type="Pfam" id="PF13625">
    <property type="entry name" value="Helicase_C_3"/>
    <property type="match status" value="1"/>
</dbReference>
<organism evidence="2 3">
    <name type="scientific">Microbacterium bandirmense</name>
    <dbReference type="NCBI Taxonomy" id="3122050"/>
    <lineage>
        <taxon>Bacteria</taxon>
        <taxon>Bacillati</taxon>
        <taxon>Actinomycetota</taxon>
        <taxon>Actinomycetes</taxon>
        <taxon>Micrococcales</taxon>
        <taxon>Microbacteriaceae</taxon>
        <taxon>Microbacterium</taxon>
    </lineage>
</organism>
<proteinExistence type="predicted"/>
<gene>
    <name evidence="2" type="ORF">WDU99_11460</name>
</gene>
<evidence type="ECO:0000313" key="2">
    <source>
        <dbReference type="EMBL" id="MEJ1088936.1"/>
    </source>
</evidence>
<evidence type="ECO:0000259" key="1">
    <source>
        <dbReference type="Pfam" id="PF13625"/>
    </source>
</evidence>
<keyword evidence="2" id="KW-0067">ATP-binding</keyword>
<dbReference type="InterPro" id="IPR032830">
    <property type="entry name" value="XPB/Ssl2_N"/>
</dbReference>
<name>A0ABU8LD79_9MICO</name>
<keyword evidence="2" id="KW-0547">Nucleotide-binding</keyword>
<dbReference type="Proteomes" id="UP001371224">
    <property type="component" value="Unassembled WGS sequence"/>
</dbReference>
<evidence type="ECO:0000313" key="3">
    <source>
        <dbReference type="Proteomes" id="UP001371224"/>
    </source>
</evidence>
<accession>A0ABU8LD79</accession>
<dbReference type="RefSeq" id="WP_337332597.1">
    <property type="nucleotide sequence ID" value="NZ_JBBDGM010000009.1"/>
</dbReference>
<keyword evidence="2" id="KW-0347">Helicase</keyword>
<keyword evidence="2" id="KW-0378">Hydrolase</keyword>